<accession>A0ABD0J387</accession>
<gene>
    <name evidence="1" type="ORF">BaRGS_00039382</name>
</gene>
<dbReference type="Proteomes" id="UP001519460">
    <property type="component" value="Unassembled WGS sequence"/>
</dbReference>
<dbReference type="AlphaFoldDB" id="A0ABD0J387"/>
<organism evidence="1 2">
    <name type="scientific">Batillaria attramentaria</name>
    <dbReference type="NCBI Taxonomy" id="370345"/>
    <lineage>
        <taxon>Eukaryota</taxon>
        <taxon>Metazoa</taxon>
        <taxon>Spiralia</taxon>
        <taxon>Lophotrochozoa</taxon>
        <taxon>Mollusca</taxon>
        <taxon>Gastropoda</taxon>
        <taxon>Caenogastropoda</taxon>
        <taxon>Sorbeoconcha</taxon>
        <taxon>Cerithioidea</taxon>
        <taxon>Batillariidae</taxon>
        <taxon>Batillaria</taxon>
    </lineage>
</organism>
<proteinExistence type="predicted"/>
<evidence type="ECO:0000313" key="1">
    <source>
        <dbReference type="EMBL" id="KAK7456526.1"/>
    </source>
</evidence>
<name>A0ABD0J387_9CAEN</name>
<protein>
    <submittedName>
        <fullName evidence="1">Uncharacterized protein</fullName>
    </submittedName>
</protein>
<sequence>MDTSVYKYRRITVKGDIRGSRDASFRVEASYMDEAAMTNELSLTHKPSLFGPCLARKTRRPAYFLLGARICWSPRQGLLKNHKLQLSDGIKFVARDGSDGRFTQYASSVGEIRVSETPHFSLRQRGFSTFFVQTCTCTDYSHSVEKMAMASEYSGHPARQNMKNAIFDTKRARKTSPDVGIRCSVTLSSPLSTRRGG</sequence>
<reference evidence="1 2" key="1">
    <citation type="journal article" date="2023" name="Sci. Data">
        <title>Genome assembly of the Korean intertidal mud-creeper Batillaria attramentaria.</title>
        <authorList>
            <person name="Patra A.K."/>
            <person name="Ho P.T."/>
            <person name="Jun S."/>
            <person name="Lee S.J."/>
            <person name="Kim Y."/>
            <person name="Won Y.J."/>
        </authorList>
    </citation>
    <scope>NUCLEOTIDE SEQUENCE [LARGE SCALE GENOMIC DNA]</scope>
    <source>
        <strain evidence="1">Wonlab-2016</strain>
    </source>
</reference>
<comment type="caution">
    <text evidence="1">The sequence shown here is derived from an EMBL/GenBank/DDBJ whole genome shotgun (WGS) entry which is preliminary data.</text>
</comment>
<dbReference type="EMBL" id="JACVVK020000684">
    <property type="protein sequence ID" value="KAK7456526.1"/>
    <property type="molecule type" value="Genomic_DNA"/>
</dbReference>
<evidence type="ECO:0000313" key="2">
    <source>
        <dbReference type="Proteomes" id="UP001519460"/>
    </source>
</evidence>
<keyword evidence="2" id="KW-1185">Reference proteome</keyword>